<evidence type="ECO:0000256" key="2">
    <source>
        <dbReference type="ARBA" id="ARBA00022737"/>
    </source>
</evidence>
<sequence length="326" mass="36769">MCASIGEDQPHPYYILRLGNVGQCLKFIQLRGVSYLLVGGLKGELWLVSTATKRPLWTNITHGSGAILYVDEITEGTAITYGKDQFLCVWSITEERGELIQSIKQEQYTFCNFTTLLLSEGCCLACMPTSEYSNIRVLKIHSKYTSSSEETILKSVGKAKECTALKVVDRNTDIIVLAAYLEDSLIVWSLTSRTVLFFLENLLSDKICTMDFDETRMMGVIGGTEGSLGVFRIKKREGEDVLLHDVIDYNLNSTVSFVRVRRDRKLVTCGTSSGIVYAISWKTMKPLVQLKYHEESVYQMDYSVEGSDNIIAVCSKDKRISLWKLY</sequence>
<keyword evidence="2" id="KW-0677">Repeat</keyword>
<dbReference type="PROSITE" id="PS50082">
    <property type="entry name" value="WD_REPEATS_2"/>
    <property type="match status" value="1"/>
</dbReference>
<dbReference type="PANTHER" id="PTHR19854">
    <property type="entry name" value="TRANSDUCIN BETA-LIKE 3"/>
    <property type="match status" value="1"/>
</dbReference>
<dbReference type="SUPFAM" id="SSF50978">
    <property type="entry name" value="WD40 repeat-like"/>
    <property type="match status" value="1"/>
</dbReference>
<reference evidence="4 5" key="1">
    <citation type="journal article" date="2023" name="BMC Biol.">
        <title>The compact genome of the sponge Oopsacas minuta (Hexactinellida) is lacking key metazoan core genes.</title>
        <authorList>
            <person name="Santini S."/>
            <person name="Schenkelaars Q."/>
            <person name="Jourda C."/>
            <person name="Duchesne M."/>
            <person name="Belahbib H."/>
            <person name="Rocher C."/>
            <person name="Selva M."/>
            <person name="Riesgo A."/>
            <person name="Vervoort M."/>
            <person name="Leys S.P."/>
            <person name="Kodjabachian L."/>
            <person name="Le Bivic A."/>
            <person name="Borchiellini C."/>
            <person name="Claverie J.M."/>
            <person name="Renard E."/>
        </authorList>
    </citation>
    <scope>NUCLEOTIDE SEQUENCE [LARGE SCALE GENOMIC DNA]</scope>
    <source>
        <strain evidence="4">SPO-2</strain>
    </source>
</reference>
<organism evidence="4 5">
    <name type="scientific">Oopsacas minuta</name>
    <dbReference type="NCBI Taxonomy" id="111878"/>
    <lineage>
        <taxon>Eukaryota</taxon>
        <taxon>Metazoa</taxon>
        <taxon>Porifera</taxon>
        <taxon>Hexactinellida</taxon>
        <taxon>Hexasterophora</taxon>
        <taxon>Lyssacinosida</taxon>
        <taxon>Leucopsacidae</taxon>
        <taxon>Oopsacas</taxon>
    </lineage>
</organism>
<evidence type="ECO:0000256" key="3">
    <source>
        <dbReference type="PROSITE-ProRule" id="PRU00221"/>
    </source>
</evidence>
<dbReference type="AlphaFoldDB" id="A0AAV7JB39"/>
<name>A0AAV7JB39_9METZ</name>
<evidence type="ECO:0000256" key="1">
    <source>
        <dbReference type="ARBA" id="ARBA00022574"/>
    </source>
</evidence>
<gene>
    <name evidence="4" type="ORF">LOD99_13177</name>
</gene>
<evidence type="ECO:0000313" key="5">
    <source>
        <dbReference type="Proteomes" id="UP001165289"/>
    </source>
</evidence>
<dbReference type="EMBL" id="JAKMXF010000365">
    <property type="protein sequence ID" value="KAI6645919.1"/>
    <property type="molecule type" value="Genomic_DNA"/>
</dbReference>
<proteinExistence type="predicted"/>
<keyword evidence="5" id="KW-1185">Reference proteome</keyword>
<dbReference type="PROSITE" id="PS50294">
    <property type="entry name" value="WD_REPEATS_REGION"/>
    <property type="match status" value="1"/>
</dbReference>
<feature type="repeat" description="WD" evidence="3">
    <location>
        <begin position="290"/>
        <end position="326"/>
    </location>
</feature>
<dbReference type="InterPro" id="IPR001680">
    <property type="entry name" value="WD40_rpt"/>
</dbReference>
<dbReference type="InterPro" id="IPR015943">
    <property type="entry name" value="WD40/YVTN_repeat-like_dom_sf"/>
</dbReference>
<evidence type="ECO:0000313" key="4">
    <source>
        <dbReference type="EMBL" id="KAI6645919.1"/>
    </source>
</evidence>
<dbReference type="Gene3D" id="2.130.10.10">
    <property type="entry name" value="YVTN repeat-like/Quinoprotein amine dehydrogenase"/>
    <property type="match status" value="1"/>
</dbReference>
<dbReference type="PANTHER" id="PTHR19854:SF1">
    <property type="entry name" value="GUANINE NUCLEOTIDE-BINDING PROTEIN SUBUNIT BETA-LIKE PROTEIN 1"/>
    <property type="match status" value="1"/>
</dbReference>
<protein>
    <submittedName>
        <fullName evidence="4">Guanine nucleotide-binding protein subunit beta-like protein 1</fullName>
    </submittedName>
</protein>
<comment type="caution">
    <text evidence="4">The sequence shown here is derived from an EMBL/GenBank/DDBJ whole genome shotgun (WGS) entry which is preliminary data.</text>
</comment>
<keyword evidence="1 3" id="KW-0853">WD repeat</keyword>
<accession>A0AAV7JB39</accession>
<dbReference type="InterPro" id="IPR036322">
    <property type="entry name" value="WD40_repeat_dom_sf"/>
</dbReference>
<dbReference type="SMART" id="SM00320">
    <property type="entry name" value="WD40"/>
    <property type="match status" value="1"/>
</dbReference>
<dbReference type="Proteomes" id="UP001165289">
    <property type="component" value="Unassembled WGS sequence"/>
</dbReference>